<sequence length="94" mass="9748">MTIDFTGKTILVTGASGGIGGAICDAFANANGTIIVHYNTNKTGAEETQASLSGNSQIVQADLSNPHEVESMIQSLDTVDIVVNNAAGVEQYEF</sequence>
<dbReference type="InterPro" id="IPR036291">
    <property type="entry name" value="NAD(P)-bd_dom_sf"/>
</dbReference>
<dbReference type="AlphaFoldDB" id="A0A382VIK1"/>
<proteinExistence type="inferred from homology"/>
<accession>A0A382VIK1</accession>
<evidence type="ECO:0000313" key="2">
    <source>
        <dbReference type="EMBL" id="SVD45748.1"/>
    </source>
</evidence>
<dbReference type="Pfam" id="PF00106">
    <property type="entry name" value="adh_short"/>
    <property type="match status" value="1"/>
</dbReference>
<dbReference type="PRINTS" id="PR00081">
    <property type="entry name" value="GDHRDH"/>
</dbReference>
<evidence type="ECO:0000256" key="1">
    <source>
        <dbReference type="ARBA" id="ARBA00006484"/>
    </source>
</evidence>
<comment type="similarity">
    <text evidence="1">Belongs to the short-chain dehydrogenases/reductases (SDR) family.</text>
</comment>
<gene>
    <name evidence="2" type="ORF">METZ01_LOCUS398602</name>
</gene>
<name>A0A382VIK1_9ZZZZ</name>
<dbReference type="PANTHER" id="PTHR42879:SF2">
    <property type="entry name" value="3-OXOACYL-[ACYL-CARRIER-PROTEIN] REDUCTASE FABG"/>
    <property type="match status" value="1"/>
</dbReference>
<dbReference type="Gene3D" id="3.40.50.720">
    <property type="entry name" value="NAD(P)-binding Rossmann-like Domain"/>
    <property type="match status" value="1"/>
</dbReference>
<dbReference type="InterPro" id="IPR002347">
    <property type="entry name" value="SDR_fam"/>
</dbReference>
<dbReference type="InterPro" id="IPR050259">
    <property type="entry name" value="SDR"/>
</dbReference>
<organism evidence="2">
    <name type="scientific">marine metagenome</name>
    <dbReference type="NCBI Taxonomy" id="408172"/>
    <lineage>
        <taxon>unclassified sequences</taxon>
        <taxon>metagenomes</taxon>
        <taxon>ecological metagenomes</taxon>
    </lineage>
</organism>
<feature type="non-terminal residue" evidence="2">
    <location>
        <position position="94"/>
    </location>
</feature>
<reference evidence="2" key="1">
    <citation type="submission" date="2018-05" db="EMBL/GenBank/DDBJ databases">
        <authorList>
            <person name="Lanie J.A."/>
            <person name="Ng W.-L."/>
            <person name="Kazmierczak K.M."/>
            <person name="Andrzejewski T.M."/>
            <person name="Davidsen T.M."/>
            <person name="Wayne K.J."/>
            <person name="Tettelin H."/>
            <person name="Glass J.I."/>
            <person name="Rusch D."/>
            <person name="Podicherti R."/>
            <person name="Tsui H.-C.T."/>
            <person name="Winkler M.E."/>
        </authorList>
    </citation>
    <scope>NUCLEOTIDE SEQUENCE</scope>
</reference>
<protein>
    <submittedName>
        <fullName evidence="2">Uncharacterized protein</fullName>
    </submittedName>
</protein>
<dbReference type="SUPFAM" id="SSF51735">
    <property type="entry name" value="NAD(P)-binding Rossmann-fold domains"/>
    <property type="match status" value="1"/>
</dbReference>
<dbReference type="PANTHER" id="PTHR42879">
    <property type="entry name" value="3-OXOACYL-(ACYL-CARRIER-PROTEIN) REDUCTASE"/>
    <property type="match status" value="1"/>
</dbReference>
<dbReference type="EMBL" id="UINC01151880">
    <property type="protein sequence ID" value="SVD45748.1"/>
    <property type="molecule type" value="Genomic_DNA"/>
</dbReference>